<comment type="caution">
    <text evidence="10">The sequence shown here is derived from an EMBL/GenBank/DDBJ whole genome shotgun (WGS) entry which is preliminary data.</text>
</comment>
<feature type="transmembrane region" description="Helical" evidence="8">
    <location>
        <begin position="304"/>
        <end position="320"/>
    </location>
</feature>
<keyword evidence="7 8" id="KW-0472">Membrane</keyword>
<dbReference type="Proteomes" id="UP000228996">
    <property type="component" value="Unassembled WGS sequence"/>
</dbReference>
<dbReference type="GO" id="GO:0006493">
    <property type="term" value="P:protein O-linked glycosylation"/>
    <property type="evidence" value="ECO:0007669"/>
    <property type="project" value="InterPro"/>
</dbReference>
<organism evidence="10 11">
    <name type="scientific">Candidatus Shapirobacteria bacterium CG08_land_8_20_14_0_20_39_18</name>
    <dbReference type="NCBI Taxonomy" id="1974883"/>
    <lineage>
        <taxon>Bacteria</taxon>
        <taxon>Candidatus Shapironibacteriota</taxon>
    </lineage>
</organism>
<dbReference type="PANTHER" id="PTHR33908:SF11">
    <property type="entry name" value="MEMBRANE PROTEIN"/>
    <property type="match status" value="1"/>
</dbReference>
<keyword evidence="5 8" id="KW-0812">Transmembrane</keyword>
<feature type="transmembrane region" description="Helical" evidence="8">
    <location>
        <begin position="326"/>
        <end position="342"/>
    </location>
</feature>
<evidence type="ECO:0000256" key="4">
    <source>
        <dbReference type="ARBA" id="ARBA00022679"/>
    </source>
</evidence>
<protein>
    <recommendedName>
        <fullName evidence="9">ArnT-like N-terminal domain-containing protein</fullName>
    </recommendedName>
</protein>
<evidence type="ECO:0000256" key="7">
    <source>
        <dbReference type="ARBA" id="ARBA00023136"/>
    </source>
</evidence>
<dbReference type="GO" id="GO:0009103">
    <property type="term" value="P:lipopolysaccharide biosynthetic process"/>
    <property type="evidence" value="ECO:0007669"/>
    <property type="project" value="UniProtKB-ARBA"/>
</dbReference>
<reference evidence="11" key="1">
    <citation type="submission" date="2017-09" db="EMBL/GenBank/DDBJ databases">
        <title>Depth-based differentiation of microbial function through sediment-hosted aquifers and enrichment of novel symbionts in the deep terrestrial subsurface.</title>
        <authorList>
            <person name="Probst A.J."/>
            <person name="Ladd B."/>
            <person name="Jarett J.K."/>
            <person name="Geller-Mcgrath D.E."/>
            <person name="Sieber C.M.K."/>
            <person name="Emerson J.B."/>
            <person name="Anantharaman K."/>
            <person name="Thomas B.C."/>
            <person name="Malmstrom R."/>
            <person name="Stieglmeier M."/>
            <person name="Klingl A."/>
            <person name="Woyke T."/>
            <person name="Ryan C.M."/>
            <person name="Banfield J.F."/>
        </authorList>
    </citation>
    <scope>NUCLEOTIDE SEQUENCE [LARGE SCALE GENOMIC DNA]</scope>
</reference>
<dbReference type="GO" id="GO:0005886">
    <property type="term" value="C:plasma membrane"/>
    <property type="evidence" value="ECO:0007669"/>
    <property type="project" value="UniProtKB-SubCell"/>
</dbReference>
<dbReference type="PANTHER" id="PTHR33908">
    <property type="entry name" value="MANNOSYLTRANSFERASE YKCB-RELATED"/>
    <property type="match status" value="1"/>
</dbReference>
<dbReference type="EMBL" id="PEYO01000005">
    <property type="protein sequence ID" value="PIU03865.1"/>
    <property type="molecule type" value="Genomic_DNA"/>
</dbReference>
<feature type="domain" description="ArnT-like N-terminal" evidence="9">
    <location>
        <begin position="94"/>
        <end position="251"/>
    </location>
</feature>
<dbReference type="AlphaFoldDB" id="A0A2M6XDW0"/>
<gene>
    <name evidence="10" type="ORF">COT44_01110</name>
</gene>
<evidence type="ECO:0000256" key="1">
    <source>
        <dbReference type="ARBA" id="ARBA00004651"/>
    </source>
</evidence>
<evidence type="ECO:0000256" key="6">
    <source>
        <dbReference type="ARBA" id="ARBA00022989"/>
    </source>
</evidence>
<evidence type="ECO:0000256" key="5">
    <source>
        <dbReference type="ARBA" id="ARBA00022692"/>
    </source>
</evidence>
<evidence type="ECO:0000259" key="9">
    <source>
        <dbReference type="Pfam" id="PF02366"/>
    </source>
</evidence>
<name>A0A2M6XDW0_9BACT</name>
<comment type="subcellular location">
    <subcellularLocation>
        <location evidence="1">Cell membrane</location>
        <topology evidence="1">Multi-pass membrane protein</topology>
    </subcellularLocation>
</comment>
<evidence type="ECO:0000256" key="8">
    <source>
        <dbReference type="SAM" id="Phobius"/>
    </source>
</evidence>
<keyword evidence="4" id="KW-0808">Transferase</keyword>
<feature type="transmembrane region" description="Helical" evidence="8">
    <location>
        <begin position="219"/>
        <end position="242"/>
    </location>
</feature>
<feature type="transmembrane region" description="Helical" evidence="8">
    <location>
        <begin position="168"/>
        <end position="198"/>
    </location>
</feature>
<feature type="transmembrane region" description="Helical" evidence="8">
    <location>
        <begin position="123"/>
        <end position="142"/>
    </location>
</feature>
<keyword evidence="2" id="KW-1003">Cell membrane</keyword>
<keyword evidence="3" id="KW-0328">Glycosyltransferase</keyword>
<feature type="transmembrane region" description="Helical" evidence="8">
    <location>
        <begin position="95"/>
        <end position="116"/>
    </location>
</feature>
<feature type="transmembrane region" description="Helical" evidence="8">
    <location>
        <begin position="7"/>
        <end position="26"/>
    </location>
</feature>
<sequence length="380" mass="43917">MNKAKQKVFLLSLLTIISTIFVWLPFKLLHFGNGMLTVFANYDGPNYLIIARTLYDKNLIARMFSAPAPLEYYPAHLPGYPLTIKLVDFLLPGTWSMLISTLFFTVLSVIVFYKLLKKYNLSASPFFLSLFFLFLPARWLVIRSVGSPEPLFIFAILASFYFFKDKKYWLAGIFGALALVTKTPGILLFVSYFIYLLWQSIKSIDTKSCYSRILCLKQILLPALPLLLIPLSIIPVFLFYQIQTGDFWAYFHSGDNFHLVFPPFQSFVTGRNWLGDFWLEDMVWQYLIGALVIVQLIKQKHYDLATFAGVFFASTLFISHRDLARYSLPIMPFALIAFAPFLEKKEFKIVFAFILIPIYLYTVNFILHNVAPIADWAPYL</sequence>
<evidence type="ECO:0000256" key="2">
    <source>
        <dbReference type="ARBA" id="ARBA00022475"/>
    </source>
</evidence>
<evidence type="ECO:0000256" key="3">
    <source>
        <dbReference type="ARBA" id="ARBA00022676"/>
    </source>
</evidence>
<accession>A0A2M6XDW0</accession>
<dbReference type="GO" id="GO:0016763">
    <property type="term" value="F:pentosyltransferase activity"/>
    <property type="evidence" value="ECO:0007669"/>
    <property type="project" value="TreeGrafter"/>
</dbReference>
<keyword evidence="6 8" id="KW-1133">Transmembrane helix</keyword>
<feature type="transmembrane region" description="Helical" evidence="8">
    <location>
        <begin position="282"/>
        <end position="297"/>
    </location>
</feature>
<evidence type="ECO:0000313" key="10">
    <source>
        <dbReference type="EMBL" id="PIU03865.1"/>
    </source>
</evidence>
<feature type="transmembrane region" description="Helical" evidence="8">
    <location>
        <begin position="349"/>
        <end position="371"/>
    </location>
</feature>
<dbReference type="InterPro" id="IPR003342">
    <property type="entry name" value="ArnT-like_N"/>
</dbReference>
<dbReference type="InterPro" id="IPR050297">
    <property type="entry name" value="LipidA_mod_glycosyltrf_83"/>
</dbReference>
<proteinExistence type="predicted"/>
<evidence type="ECO:0000313" key="11">
    <source>
        <dbReference type="Proteomes" id="UP000228996"/>
    </source>
</evidence>
<dbReference type="Pfam" id="PF02366">
    <property type="entry name" value="PMT"/>
    <property type="match status" value="1"/>
</dbReference>
<dbReference type="GO" id="GO:0000030">
    <property type="term" value="F:mannosyltransferase activity"/>
    <property type="evidence" value="ECO:0007669"/>
    <property type="project" value="InterPro"/>
</dbReference>